<evidence type="ECO:0000256" key="1">
    <source>
        <dbReference type="ARBA" id="ARBA00007169"/>
    </source>
</evidence>
<organism evidence="3 4">
    <name type="scientific">Micromonospora andamanensis</name>
    <dbReference type="NCBI Taxonomy" id="1287068"/>
    <lineage>
        <taxon>Bacteria</taxon>
        <taxon>Bacillati</taxon>
        <taxon>Actinomycetota</taxon>
        <taxon>Actinomycetes</taxon>
        <taxon>Micromonosporales</taxon>
        <taxon>Micromonosporaceae</taxon>
        <taxon>Micromonospora</taxon>
    </lineage>
</organism>
<dbReference type="InterPro" id="IPR001031">
    <property type="entry name" value="Thioesterase"/>
</dbReference>
<comment type="similarity">
    <text evidence="1">Belongs to the thioesterase family.</text>
</comment>
<name>A0ABQ4HW05_9ACTN</name>
<gene>
    <name evidence="3" type="ORF">Van01_30370</name>
</gene>
<dbReference type="PANTHER" id="PTHR11487">
    <property type="entry name" value="THIOESTERASE"/>
    <property type="match status" value="1"/>
</dbReference>
<protein>
    <submittedName>
        <fullName evidence="3">Thioesterase</fullName>
    </submittedName>
</protein>
<feature type="domain" description="Thioesterase" evidence="2">
    <location>
        <begin position="29"/>
        <end position="250"/>
    </location>
</feature>
<sequence>MTLDVVSRTRRSNRRWVRTLTSVDDPTARLVCFPHSGGTAAVYRPWSAALPAGVALHAVQYPGHADRLAEDPVTSIAEMATQVAAELLRLPPTRYALFGHSLGALVAYETARVLRDHGDPVRHLFVSGAAGPWLAGGGTTHQLDDEDLWSAVTKLGGIEPDIADEPELRDLLLPVLRSDITVHETYRPAPDAAPLGCPVRGYYNTDDPLVDADRVAGWAGVSNAAFSMRAWPGGHFQLLAHPDELVADIVAALTAGGVRR</sequence>
<dbReference type="InterPro" id="IPR029058">
    <property type="entry name" value="AB_hydrolase_fold"/>
</dbReference>
<dbReference type="Gene3D" id="3.40.50.1820">
    <property type="entry name" value="alpha/beta hydrolase"/>
    <property type="match status" value="1"/>
</dbReference>
<comment type="caution">
    <text evidence="3">The sequence shown here is derived from an EMBL/GenBank/DDBJ whole genome shotgun (WGS) entry which is preliminary data.</text>
</comment>
<evidence type="ECO:0000259" key="2">
    <source>
        <dbReference type="Pfam" id="PF00975"/>
    </source>
</evidence>
<proteinExistence type="inferred from homology"/>
<evidence type="ECO:0000313" key="4">
    <source>
        <dbReference type="Proteomes" id="UP000647017"/>
    </source>
</evidence>
<accession>A0ABQ4HW05</accession>
<dbReference type="SUPFAM" id="SSF53474">
    <property type="entry name" value="alpha/beta-Hydrolases"/>
    <property type="match status" value="1"/>
</dbReference>
<dbReference type="Pfam" id="PF00975">
    <property type="entry name" value="Thioesterase"/>
    <property type="match status" value="1"/>
</dbReference>
<evidence type="ECO:0000313" key="3">
    <source>
        <dbReference type="EMBL" id="GIJ09823.1"/>
    </source>
</evidence>
<keyword evidence="4" id="KW-1185">Reference proteome</keyword>
<reference evidence="3 4" key="1">
    <citation type="submission" date="2021-01" db="EMBL/GenBank/DDBJ databases">
        <title>Whole genome shotgun sequence of Verrucosispora andamanensis NBRC 109075.</title>
        <authorList>
            <person name="Komaki H."/>
            <person name="Tamura T."/>
        </authorList>
    </citation>
    <scope>NUCLEOTIDE SEQUENCE [LARGE SCALE GENOMIC DNA]</scope>
    <source>
        <strain evidence="3 4">NBRC 109075</strain>
    </source>
</reference>
<dbReference type="EMBL" id="BOOZ01000015">
    <property type="protein sequence ID" value="GIJ09823.1"/>
    <property type="molecule type" value="Genomic_DNA"/>
</dbReference>
<dbReference type="InterPro" id="IPR012223">
    <property type="entry name" value="TEII"/>
</dbReference>
<dbReference type="Proteomes" id="UP000647017">
    <property type="component" value="Unassembled WGS sequence"/>
</dbReference>
<dbReference type="PANTHER" id="PTHR11487:SF0">
    <property type="entry name" value="S-ACYL FATTY ACID SYNTHASE THIOESTERASE, MEDIUM CHAIN"/>
    <property type="match status" value="1"/>
</dbReference>